<keyword evidence="1" id="KW-0812">Transmembrane</keyword>
<feature type="transmembrane region" description="Helical" evidence="1">
    <location>
        <begin position="110"/>
        <end position="134"/>
    </location>
</feature>
<dbReference type="EMBL" id="CP027541">
    <property type="protein sequence ID" value="AWT52044.1"/>
    <property type="molecule type" value="Genomic_DNA"/>
</dbReference>
<feature type="transmembrane region" description="Helical" evidence="1">
    <location>
        <begin position="25"/>
        <end position="47"/>
    </location>
</feature>
<dbReference type="SUPFAM" id="SSF81342">
    <property type="entry name" value="Transmembrane di-heme cytochromes"/>
    <property type="match status" value="1"/>
</dbReference>
<feature type="domain" description="Oxidoreductase molybdopterin-binding" evidence="2">
    <location>
        <begin position="257"/>
        <end position="389"/>
    </location>
</feature>
<feature type="transmembrane region" description="Helical" evidence="1">
    <location>
        <begin position="67"/>
        <end position="89"/>
    </location>
</feature>
<proteinExistence type="predicted"/>
<dbReference type="RefSeq" id="WP_003892424.1">
    <property type="nucleotide sequence ID" value="NZ_CP027541.1"/>
</dbReference>
<reference evidence="4" key="2">
    <citation type="submission" date="2018-03" db="EMBL/GenBank/DDBJ databases">
        <authorList>
            <person name="Derbyshire K."/>
            <person name="Gray T.A."/>
            <person name="Champion M."/>
        </authorList>
    </citation>
    <scope>NUCLEOTIDE SEQUENCE [LARGE SCALE GENOMIC DNA]</scope>
    <source>
        <strain evidence="4">MKD8</strain>
    </source>
</reference>
<evidence type="ECO:0000256" key="1">
    <source>
        <dbReference type="SAM" id="Phobius"/>
    </source>
</evidence>
<dbReference type="InterPro" id="IPR008335">
    <property type="entry name" value="Mopterin_OxRdtase_euk"/>
</dbReference>
<dbReference type="GO" id="GO:0016491">
    <property type="term" value="F:oxidoreductase activity"/>
    <property type="evidence" value="ECO:0007669"/>
    <property type="project" value="InterPro"/>
</dbReference>
<dbReference type="GO" id="GO:0016020">
    <property type="term" value="C:membrane"/>
    <property type="evidence" value="ECO:0007669"/>
    <property type="project" value="InterPro"/>
</dbReference>
<evidence type="ECO:0000313" key="3">
    <source>
        <dbReference type="EMBL" id="AWT52044.1"/>
    </source>
</evidence>
<protein>
    <submittedName>
        <fullName evidence="3">Oxidoreductase, molybdopterin binding</fullName>
    </submittedName>
</protein>
<dbReference type="PRINTS" id="PR00407">
    <property type="entry name" value="EUMOPTERIN"/>
</dbReference>
<dbReference type="SUPFAM" id="SSF56524">
    <property type="entry name" value="Oxidoreductase molybdopterin-binding domain"/>
    <property type="match status" value="1"/>
</dbReference>
<accession>A0A2U9PJX2</accession>
<dbReference type="Gene3D" id="3.90.420.10">
    <property type="entry name" value="Oxidoreductase, molybdopterin-binding domain"/>
    <property type="match status" value="1"/>
</dbReference>
<dbReference type="InterPro" id="IPR016174">
    <property type="entry name" value="Di-haem_cyt_TM"/>
</dbReference>
<reference evidence="3 4" key="1">
    <citation type="journal article" date="2013" name="Genome Announc.">
        <title>Draft genome sequence of MKD8, a conjugal recipient Mycobacterium smegmatis strain.</title>
        <authorList>
            <person name="Gray T.A."/>
            <person name="Palumbo M.J."/>
            <person name="Derbyshire K.M."/>
        </authorList>
    </citation>
    <scope>NUCLEOTIDE SEQUENCE [LARGE SCALE GENOMIC DNA]</scope>
    <source>
        <strain evidence="3 4">MKD8</strain>
    </source>
</reference>
<feature type="transmembrane region" description="Helical" evidence="1">
    <location>
        <begin position="140"/>
        <end position="159"/>
    </location>
</feature>
<dbReference type="PANTHER" id="PTHR43032:SF2">
    <property type="entry name" value="BLL0505 PROTEIN"/>
    <property type="match status" value="1"/>
</dbReference>
<dbReference type="PANTHER" id="PTHR43032">
    <property type="entry name" value="PROTEIN-METHIONINE-SULFOXIDE REDUCTASE"/>
    <property type="match status" value="1"/>
</dbReference>
<dbReference type="GO" id="GO:0022904">
    <property type="term" value="P:respiratory electron transport chain"/>
    <property type="evidence" value="ECO:0007669"/>
    <property type="project" value="InterPro"/>
</dbReference>
<gene>
    <name evidence="3" type="ORF">D806_010550</name>
</gene>
<dbReference type="InterPro" id="IPR000572">
    <property type="entry name" value="OxRdtase_Mopterin-bd_dom"/>
</dbReference>
<organism evidence="3 4">
    <name type="scientific">Mycolicibacterium smegmatis (strain MKD8)</name>
    <name type="common">Mycobacterium smegmatis</name>
    <dbReference type="NCBI Taxonomy" id="1214915"/>
    <lineage>
        <taxon>Bacteria</taxon>
        <taxon>Bacillati</taxon>
        <taxon>Actinomycetota</taxon>
        <taxon>Actinomycetes</taxon>
        <taxon>Mycobacteriales</taxon>
        <taxon>Mycobacteriaceae</taxon>
        <taxon>Mycolicibacterium</taxon>
    </lineage>
</organism>
<dbReference type="Pfam" id="PF00174">
    <property type="entry name" value="Oxidored_molyb"/>
    <property type="match status" value="1"/>
</dbReference>
<keyword evidence="1" id="KW-1133">Transmembrane helix</keyword>
<sequence>MTTQAGTGAGEKPARLRGTAITARVGLALGVAVAVCFVTGLISHFIQHPQPWFFWPTRPVWLYRLTQGLHVIAGIAAIPLIVVKLWSVWPKLFERPVIGGLVRQLERASILVLVGAMLFQLSTGIMNIAQWYAFEFFFTTSHYAMAYVAAGAVLVHIAVKLPVIRRALGEPLDQPSGELPGVSGLSETSPSSPALTRRTVLRGTWLAVVVATVATAGQTVPLLRKVSVLAPRTGQGPQGVPVNRSAVAAGVLRTARSPQYRLTVTNGAVSRAFTLEDLHAMPQVTHRLPIACVEGWSVDAEWTGVVLADLLAAVGASPDSDVRMISLEPPGPYSRTTLPARHARDSQTLIALRLNGEALDLDHGYPCRLIAPTRPGVLQTKWLSRIEVVP</sequence>
<keyword evidence="1" id="KW-0472">Membrane</keyword>
<dbReference type="Proteomes" id="UP000011200">
    <property type="component" value="Chromosome"/>
</dbReference>
<name>A0A2U9PJX2_MYCSE</name>
<dbReference type="AlphaFoldDB" id="A0A2U9PJX2"/>
<evidence type="ECO:0000259" key="2">
    <source>
        <dbReference type="Pfam" id="PF00174"/>
    </source>
</evidence>
<dbReference type="CDD" id="cd00321">
    <property type="entry name" value="SO_family_Moco"/>
    <property type="match status" value="1"/>
</dbReference>
<evidence type="ECO:0000313" key="4">
    <source>
        <dbReference type="Proteomes" id="UP000011200"/>
    </source>
</evidence>
<dbReference type="InterPro" id="IPR036374">
    <property type="entry name" value="OxRdtase_Mopterin-bd_sf"/>
</dbReference>